<name>A0A381Y1T6_9ZZZZ</name>
<gene>
    <name evidence="1" type="ORF">METZ01_LOCUS123297</name>
</gene>
<organism evidence="1">
    <name type="scientific">marine metagenome</name>
    <dbReference type="NCBI Taxonomy" id="408172"/>
    <lineage>
        <taxon>unclassified sequences</taxon>
        <taxon>metagenomes</taxon>
        <taxon>ecological metagenomes</taxon>
    </lineage>
</organism>
<sequence>QKLEADLDWKALEHFLASCQNLPGRSDNPNLSHAAEDRGGFIYHPGESKAGEIVDEQTRRVALRSYGSISYAGMMSFAYARVGRDDERVKAVINWLGRNYTLEENPGMGSEGVYYYYHLMAKALRAQGVKQLDGPGGKTIDWRRELAAKLISLQKEDGSWQNPTKRWMEGDPNLTTAYVLMALALIERD</sequence>
<evidence type="ECO:0000313" key="1">
    <source>
        <dbReference type="EMBL" id="SVA70443.1"/>
    </source>
</evidence>
<dbReference type="SUPFAM" id="SSF48239">
    <property type="entry name" value="Terpenoid cyclases/Protein prenyltransferases"/>
    <property type="match status" value="1"/>
</dbReference>
<reference evidence="1" key="1">
    <citation type="submission" date="2018-05" db="EMBL/GenBank/DDBJ databases">
        <authorList>
            <person name="Lanie J.A."/>
            <person name="Ng W.-L."/>
            <person name="Kazmierczak K.M."/>
            <person name="Andrzejewski T.M."/>
            <person name="Davidsen T.M."/>
            <person name="Wayne K.J."/>
            <person name="Tettelin H."/>
            <person name="Glass J.I."/>
            <person name="Rusch D."/>
            <person name="Podicherti R."/>
            <person name="Tsui H.-C.T."/>
            <person name="Winkler M.E."/>
        </authorList>
    </citation>
    <scope>NUCLEOTIDE SEQUENCE</scope>
</reference>
<proteinExistence type="predicted"/>
<dbReference type="EMBL" id="UINC01017033">
    <property type="protein sequence ID" value="SVA70443.1"/>
    <property type="molecule type" value="Genomic_DNA"/>
</dbReference>
<dbReference type="Gene3D" id="1.50.10.20">
    <property type="match status" value="1"/>
</dbReference>
<accession>A0A381Y1T6</accession>
<evidence type="ECO:0008006" key="2">
    <source>
        <dbReference type="Google" id="ProtNLM"/>
    </source>
</evidence>
<dbReference type="InterPro" id="IPR008930">
    <property type="entry name" value="Terpenoid_cyclase/PrenylTrfase"/>
</dbReference>
<dbReference type="AlphaFoldDB" id="A0A381Y1T6"/>
<feature type="non-terminal residue" evidence="1">
    <location>
        <position position="1"/>
    </location>
</feature>
<protein>
    <recommendedName>
        <fullName evidence="2">Squalene cyclase C-terminal domain-containing protein</fullName>
    </recommendedName>
</protein>